<keyword evidence="2" id="KW-0812">Transmembrane</keyword>
<sequence>MKKKTERAVTRVVIATGISSVVTQLLIIREFLAQFLGNEFIIALILFNWLFLGGLGTILARWITQRFWQPTVNRLGGLSLLLAGLPAVQILAIRELRDVFFIHGTSVGFYPTLAYTFFTLAPYCLVLGFVLPYSLFVIQTESPDFPGTRIYITDNLGDVSGGALFSFALVYMVTPLQAALLANLPLLAATYLLLGLSSHRRILAILGAGITLAIILYCVFAEPSSLAPAEGKLVHYSESRYGRIEVHQDQEQSTLFIGGTPLFSSQNLVMAEETIHYPLAQVPQAKQILLISAQGGMLTQLHKYRPDAVDYAELDPQVAEVQFRFGLIKTIPGLNVIHQDGRAYLARSEKKYDAIIVNLSEPDTFQVNRFFTDRFFALARRRLAPHGVLSFSMQGFDNYLAEPQRQKLSSLYNTVTQYFDHVLLLPGQKIIFLCSSRPIETDIPASLHRKGIRTAYISGYFYGNLTPERISRLNDMLDPATPQNRDDFPMLMRLMFSQWFAKFATSPTGFILALTVLSAIYLLRITREEYVLFSTGCMVMGSEVLVIFAFQIFFGYIYLQIGLIVTFFLAGLLPGAWYGQRLRHHRNRALMLTDGLLIALTILLILAIKYGADRLPVAFFLGFGFTVSLACGFQFPLALFLRGGDASAVTQTFSADLMGAACGTLVTNVVLIPYFGIIWTAVALIGLKLSSLIVIATSHEKT</sequence>
<feature type="transmembrane region" description="Helical" evidence="2">
    <location>
        <begin position="12"/>
        <end position="28"/>
    </location>
</feature>
<dbReference type="GO" id="GO:0006596">
    <property type="term" value="P:polyamine biosynthetic process"/>
    <property type="evidence" value="ECO:0007669"/>
    <property type="project" value="UniProtKB-KW"/>
</dbReference>
<dbReference type="InterPro" id="IPR029063">
    <property type="entry name" value="SAM-dependent_MTases_sf"/>
</dbReference>
<proteinExistence type="predicted"/>
<dbReference type="PANTHER" id="PTHR43317">
    <property type="entry name" value="THERMOSPERMINE SYNTHASE ACAULIS5"/>
    <property type="match status" value="1"/>
</dbReference>
<feature type="transmembrane region" description="Helical" evidence="2">
    <location>
        <begin position="203"/>
        <end position="222"/>
    </location>
</feature>
<feature type="transmembrane region" description="Helical" evidence="2">
    <location>
        <begin position="75"/>
        <end position="93"/>
    </location>
</feature>
<gene>
    <name evidence="3" type="ORF">H8D96_09990</name>
</gene>
<feature type="transmembrane region" description="Helical" evidence="2">
    <location>
        <begin position="113"/>
        <end position="138"/>
    </location>
</feature>
<feature type="transmembrane region" description="Helical" evidence="2">
    <location>
        <begin position="556"/>
        <end position="577"/>
    </location>
</feature>
<dbReference type="Proteomes" id="UP000605201">
    <property type="component" value="Unassembled WGS sequence"/>
</dbReference>
<feature type="transmembrane region" description="Helical" evidence="2">
    <location>
        <begin position="40"/>
        <end position="63"/>
    </location>
</feature>
<dbReference type="Gene3D" id="3.40.50.150">
    <property type="entry name" value="Vaccinia Virus protein VP39"/>
    <property type="match status" value="1"/>
</dbReference>
<dbReference type="PANTHER" id="PTHR43317:SF11">
    <property type="entry name" value="POLYAMINE AMINOPROPYLTRANSFERASE 2"/>
    <property type="match status" value="1"/>
</dbReference>
<evidence type="ECO:0000256" key="1">
    <source>
        <dbReference type="ARBA" id="ARBA00023115"/>
    </source>
</evidence>
<keyword evidence="2" id="KW-1133">Transmembrane helix</keyword>
<feature type="transmembrane region" description="Helical" evidence="2">
    <location>
        <begin position="589"/>
        <end position="612"/>
    </location>
</feature>
<dbReference type="CDD" id="cd02440">
    <property type="entry name" value="AdoMet_MTases"/>
    <property type="match status" value="1"/>
</dbReference>
<evidence type="ECO:0000313" key="4">
    <source>
        <dbReference type="Proteomes" id="UP000605201"/>
    </source>
</evidence>
<keyword evidence="2" id="KW-0472">Membrane</keyword>
<evidence type="ECO:0000256" key="2">
    <source>
        <dbReference type="SAM" id="Phobius"/>
    </source>
</evidence>
<evidence type="ECO:0008006" key="5">
    <source>
        <dbReference type="Google" id="ProtNLM"/>
    </source>
</evidence>
<comment type="caution">
    <text evidence="3">The sequence shown here is derived from an EMBL/GenBank/DDBJ whole genome shotgun (WGS) entry which is preliminary data.</text>
</comment>
<dbReference type="Pfam" id="PF01564">
    <property type="entry name" value="Spermine_synth"/>
    <property type="match status" value="1"/>
</dbReference>
<evidence type="ECO:0000313" key="3">
    <source>
        <dbReference type="EMBL" id="MBC8432239.1"/>
    </source>
</evidence>
<feature type="transmembrane region" description="Helical" evidence="2">
    <location>
        <begin position="530"/>
        <end position="550"/>
    </location>
</feature>
<protein>
    <recommendedName>
        <fullName evidence="5">PABS domain-containing protein</fullName>
    </recommendedName>
</protein>
<feature type="transmembrane region" description="Helical" evidence="2">
    <location>
        <begin position="150"/>
        <end position="172"/>
    </location>
</feature>
<dbReference type="SUPFAM" id="SSF53335">
    <property type="entry name" value="S-adenosyl-L-methionine-dependent methyltransferases"/>
    <property type="match status" value="1"/>
</dbReference>
<dbReference type="AlphaFoldDB" id="A0A8J6NSN1"/>
<feature type="transmembrane region" description="Helical" evidence="2">
    <location>
        <begin position="499"/>
        <end position="523"/>
    </location>
</feature>
<feature type="transmembrane region" description="Helical" evidence="2">
    <location>
        <begin position="618"/>
        <end position="641"/>
    </location>
</feature>
<accession>A0A8J6NSN1</accession>
<organism evidence="3 4">
    <name type="scientific">Candidatus Desulfatibia vada</name>
    <dbReference type="NCBI Taxonomy" id="2841696"/>
    <lineage>
        <taxon>Bacteria</taxon>
        <taxon>Pseudomonadati</taxon>
        <taxon>Thermodesulfobacteriota</taxon>
        <taxon>Desulfobacteria</taxon>
        <taxon>Desulfobacterales</taxon>
        <taxon>Desulfobacterales incertae sedis</taxon>
        <taxon>Candidatus Desulfatibia</taxon>
    </lineage>
</organism>
<reference evidence="3 4" key="1">
    <citation type="submission" date="2020-08" db="EMBL/GenBank/DDBJ databases">
        <title>Bridging the membrane lipid divide: bacteria of the FCB group superphylum have the potential to synthesize archaeal ether lipids.</title>
        <authorList>
            <person name="Villanueva L."/>
            <person name="Von Meijenfeldt F.A.B."/>
            <person name="Westbye A.B."/>
            <person name="Yadav S."/>
            <person name="Hopmans E.C."/>
            <person name="Dutilh B.E."/>
            <person name="Sinninghe Damste J.S."/>
        </authorList>
    </citation>
    <scope>NUCLEOTIDE SEQUENCE [LARGE SCALE GENOMIC DNA]</scope>
    <source>
        <strain evidence="3">NIOZ-UU17</strain>
    </source>
</reference>
<name>A0A8J6NSN1_9BACT</name>
<dbReference type="EMBL" id="JACNIG010000212">
    <property type="protein sequence ID" value="MBC8432239.1"/>
    <property type="molecule type" value="Genomic_DNA"/>
</dbReference>
<keyword evidence="1" id="KW-0620">Polyamine biosynthesis</keyword>
<feature type="transmembrane region" description="Helical" evidence="2">
    <location>
        <begin position="178"/>
        <end position="196"/>
    </location>
</feature>